<organism evidence="2 3">
    <name type="scientific">Portunus trituberculatus</name>
    <name type="common">Swimming crab</name>
    <name type="synonym">Neptunus trituberculatus</name>
    <dbReference type="NCBI Taxonomy" id="210409"/>
    <lineage>
        <taxon>Eukaryota</taxon>
        <taxon>Metazoa</taxon>
        <taxon>Ecdysozoa</taxon>
        <taxon>Arthropoda</taxon>
        <taxon>Crustacea</taxon>
        <taxon>Multicrustacea</taxon>
        <taxon>Malacostraca</taxon>
        <taxon>Eumalacostraca</taxon>
        <taxon>Eucarida</taxon>
        <taxon>Decapoda</taxon>
        <taxon>Pleocyemata</taxon>
        <taxon>Brachyura</taxon>
        <taxon>Eubrachyura</taxon>
        <taxon>Portunoidea</taxon>
        <taxon>Portunidae</taxon>
        <taxon>Portuninae</taxon>
        <taxon>Portunus</taxon>
    </lineage>
</organism>
<feature type="transmembrane region" description="Helical" evidence="1">
    <location>
        <begin position="55"/>
        <end position="82"/>
    </location>
</feature>
<evidence type="ECO:0000256" key="1">
    <source>
        <dbReference type="SAM" id="Phobius"/>
    </source>
</evidence>
<comment type="caution">
    <text evidence="2">The sequence shown here is derived from an EMBL/GenBank/DDBJ whole genome shotgun (WGS) entry which is preliminary data.</text>
</comment>
<evidence type="ECO:0000313" key="2">
    <source>
        <dbReference type="EMBL" id="MPC27795.1"/>
    </source>
</evidence>
<sequence>MSASMKFYSPTPKLLTLYIHPCMKYSSHVWGDSTYTVLLDRVESKAFRLISSPPVFSLFLTTGMLHLLLSSTAIFTAILILLKA</sequence>
<keyword evidence="1" id="KW-0472">Membrane</keyword>
<accession>A0A5B7E369</accession>
<gene>
    <name evidence="2" type="ORF">E2C01_020979</name>
</gene>
<keyword evidence="1" id="KW-0812">Transmembrane</keyword>
<dbReference type="EMBL" id="VSRR010001804">
    <property type="protein sequence ID" value="MPC27795.1"/>
    <property type="molecule type" value="Genomic_DNA"/>
</dbReference>
<evidence type="ECO:0000313" key="3">
    <source>
        <dbReference type="Proteomes" id="UP000324222"/>
    </source>
</evidence>
<dbReference type="Proteomes" id="UP000324222">
    <property type="component" value="Unassembled WGS sequence"/>
</dbReference>
<protein>
    <submittedName>
        <fullName evidence="2">Uncharacterized protein</fullName>
    </submittedName>
</protein>
<dbReference type="AlphaFoldDB" id="A0A5B7E369"/>
<proteinExistence type="predicted"/>
<name>A0A5B7E369_PORTR</name>
<reference evidence="2 3" key="1">
    <citation type="submission" date="2019-05" db="EMBL/GenBank/DDBJ databases">
        <title>Another draft genome of Portunus trituberculatus and its Hox gene families provides insights of decapod evolution.</title>
        <authorList>
            <person name="Jeong J.-H."/>
            <person name="Song I."/>
            <person name="Kim S."/>
            <person name="Choi T."/>
            <person name="Kim D."/>
            <person name="Ryu S."/>
            <person name="Kim W."/>
        </authorList>
    </citation>
    <scope>NUCLEOTIDE SEQUENCE [LARGE SCALE GENOMIC DNA]</scope>
    <source>
        <tissue evidence="2">Muscle</tissue>
    </source>
</reference>
<keyword evidence="3" id="KW-1185">Reference proteome</keyword>
<keyword evidence="1" id="KW-1133">Transmembrane helix</keyword>